<reference evidence="2 3" key="1">
    <citation type="journal article" date="2023" name="J. Hered.">
        <title>Chromosome-level genome of the wood stork (Mycteria americana) provides insight into avian chromosome evolution.</title>
        <authorList>
            <person name="Flamio R. Jr."/>
            <person name="Ramstad K.M."/>
        </authorList>
    </citation>
    <scope>NUCLEOTIDE SEQUENCE [LARGE SCALE GENOMIC DNA]</scope>
    <source>
        <strain evidence="2">JAX WOST 10</strain>
    </source>
</reference>
<dbReference type="EMBL" id="JAUNZN010000003">
    <property type="protein sequence ID" value="KAK4824610.1"/>
    <property type="molecule type" value="Genomic_DNA"/>
</dbReference>
<evidence type="ECO:0000313" key="2">
    <source>
        <dbReference type="EMBL" id="KAK4824610.1"/>
    </source>
</evidence>
<feature type="region of interest" description="Disordered" evidence="1">
    <location>
        <begin position="1"/>
        <end position="23"/>
    </location>
</feature>
<gene>
    <name evidence="2" type="ORF">QYF61_016879</name>
</gene>
<proteinExistence type="predicted"/>
<accession>A0AAN7NER3</accession>
<dbReference type="Proteomes" id="UP001333110">
    <property type="component" value="Unassembled WGS sequence"/>
</dbReference>
<comment type="caution">
    <text evidence="2">The sequence shown here is derived from an EMBL/GenBank/DDBJ whole genome shotgun (WGS) entry which is preliminary data.</text>
</comment>
<evidence type="ECO:0000256" key="1">
    <source>
        <dbReference type="SAM" id="MobiDB-lite"/>
    </source>
</evidence>
<name>A0AAN7NER3_MYCAM</name>
<protein>
    <submittedName>
        <fullName evidence="2">Uncharacterized protein</fullName>
    </submittedName>
</protein>
<evidence type="ECO:0000313" key="3">
    <source>
        <dbReference type="Proteomes" id="UP001333110"/>
    </source>
</evidence>
<feature type="compositionally biased region" description="Basic and acidic residues" evidence="1">
    <location>
        <begin position="13"/>
        <end position="23"/>
    </location>
</feature>
<organism evidence="2 3">
    <name type="scientific">Mycteria americana</name>
    <name type="common">Wood stork</name>
    <dbReference type="NCBI Taxonomy" id="33587"/>
    <lineage>
        <taxon>Eukaryota</taxon>
        <taxon>Metazoa</taxon>
        <taxon>Chordata</taxon>
        <taxon>Craniata</taxon>
        <taxon>Vertebrata</taxon>
        <taxon>Euteleostomi</taxon>
        <taxon>Archelosauria</taxon>
        <taxon>Archosauria</taxon>
        <taxon>Dinosauria</taxon>
        <taxon>Saurischia</taxon>
        <taxon>Theropoda</taxon>
        <taxon>Coelurosauria</taxon>
        <taxon>Aves</taxon>
        <taxon>Neognathae</taxon>
        <taxon>Neoaves</taxon>
        <taxon>Aequornithes</taxon>
        <taxon>Ciconiiformes</taxon>
        <taxon>Ciconiidae</taxon>
        <taxon>Mycteria</taxon>
    </lineage>
</organism>
<sequence length="90" mass="10621">MREATRRASTGYNDRRRSILKNGKKEDPVNYRLVSVTSIPEKKMGQIILETISRHMKDKKVTASSPHGFTKECWVQFWAPQYKRHMELLE</sequence>
<dbReference type="AlphaFoldDB" id="A0AAN7NER3"/>
<keyword evidence="3" id="KW-1185">Reference proteome</keyword>